<proteinExistence type="predicted"/>
<dbReference type="Proteomes" id="UP001296873">
    <property type="component" value="Unassembled WGS sequence"/>
</dbReference>
<gene>
    <name evidence="1" type="ORF">CKO28_20335</name>
</gene>
<protein>
    <submittedName>
        <fullName evidence="1">Sulfotransferase family protein</fullName>
    </submittedName>
</protein>
<reference evidence="1 2" key="1">
    <citation type="journal article" date="2020" name="Microorganisms">
        <title>Osmotic Adaptation and Compatible Solute Biosynthesis of Phototrophic Bacteria as Revealed from Genome Analyses.</title>
        <authorList>
            <person name="Imhoff J.F."/>
            <person name="Rahn T."/>
            <person name="Kunzel S."/>
            <person name="Keller A."/>
            <person name="Neulinger S.C."/>
        </authorList>
    </citation>
    <scope>NUCLEOTIDE SEQUENCE [LARGE SCALE GENOMIC DNA]</scope>
    <source>
        <strain evidence="1 2">DSM 9895</strain>
    </source>
</reference>
<dbReference type="RefSeq" id="WP_200342739.1">
    <property type="nucleotide sequence ID" value="NZ_NRRL01000091.1"/>
</dbReference>
<organism evidence="1 2">
    <name type="scientific">Rhodovibrio sodomensis</name>
    <dbReference type="NCBI Taxonomy" id="1088"/>
    <lineage>
        <taxon>Bacteria</taxon>
        <taxon>Pseudomonadati</taxon>
        <taxon>Pseudomonadota</taxon>
        <taxon>Alphaproteobacteria</taxon>
        <taxon>Rhodospirillales</taxon>
        <taxon>Rhodovibrionaceae</taxon>
        <taxon>Rhodovibrio</taxon>
    </lineage>
</organism>
<name>A0ABS1DK60_9PROT</name>
<accession>A0ABS1DK60</accession>
<dbReference type="EMBL" id="NRRL01000091">
    <property type="protein sequence ID" value="MBK1670376.1"/>
    <property type="molecule type" value="Genomic_DNA"/>
</dbReference>
<sequence>MTAQFHFIAGLPRSGSTLLGALLRQNPAFHAGMTSPVGSLVGASVELMSAGREAAHLVTTEQKRTVVRGLFDSYYADLAAKRVIFDTNRRWTAQMPLLVDLFPDCRVIACVRDVPWVMDSIERLVRKNPYENTRLFGSGDRGTVYSRTEALARANGLVGSAWTALKDGFYGEQSERLLVVEYDLLARKPLDVLKMIYEFIGEPRWDGHDPENVEYDAPDFDQALGVDGLHRVRPQVRFEPRRTILPPDVFAKYQEMTFWRERAGTAASVVTASRKDGGTADGA</sequence>
<dbReference type="Gene3D" id="3.40.50.300">
    <property type="entry name" value="P-loop containing nucleotide triphosphate hydrolases"/>
    <property type="match status" value="1"/>
</dbReference>
<evidence type="ECO:0000313" key="1">
    <source>
        <dbReference type="EMBL" id="MBK1670376.1"/>
    </source>
</evidence>
<dbReference type="InterPro" id="IPR027417">
    <property type="entry name" value="P-loop_NTPase"/>
</dbReference>
<comment type="caution">
    <text evidence="1">The sequence shown here is derived from an EMBL/GenBank/DDBJ whole genome shotgun (WGS) entry which is preliminary data.</text>
</comment>
<dbReference type="Pfam" id="PF13469">
    <property type="entry name" value="Sulfotransfer_3"/>
    <property type="match status" value="1"/>
</dbReference>
<evidence type="ECO:0000313" key="2">
    <source>
        <dbReference type="Proteomes" id="UP001296873"/>
    </source>
</evidence>
<dbReference type="SUPFAM" id="SSF52540">
    <property type="entry name" value="P-loop containing nucleoside triphosphate hydrolases"/>
    <property type="match status" value="1"/>
</dbReference>
<keyword evidence="2" id="KW-1185">Reference proteome</keyword>